<keyword evidence="5" id="KW-0653">Protein transport</keyword>
<dbReference type="InterPro" id="IPR040122">
    <property type="entry name" value="Importin_beta"/>
</dbReference>
<evidence type="ECO:0000313" key="6">
    <source>
        <dbReference type="EMBL" id="TVU20436.1"/>
    </source>
</evidence>
<evidence type="ECO:0000256" key="1">
    <source>
        <dbReference type="ARBA" id="ARBA00004496"/>
    </source>
</evidence>
<protein>
    <recommendedName>
        <fullName evidence="8">Importin N-terminal domain-containing protein</fullName>
    </recommendedName>
</protein>
<evidence type="ECO:0000256" key="5">
    <source>
        <dbReference type="ARBA" id="ARBA00022927"/>
    </source>
</evidence>
<dbReference type="Gene3D" id="1.25.10.10">
    <property type="entry name" value="Leucine-rich Repeat Variant"/>
    <property type="match status" value="1"/>
</dbReference>
<name>A0A5J9UA56_9POAL</name>
<gene>
    <name evidence="6" type="ORF">EJB05_36644</name>
</gene>
<keyword evidence="7" id="KW-1185">Reference proteome</keyword>
<dbReference type="EMBL" id="RWGY01000029">
    <property type="protein sequence ID" value="TVU20436.1"/>
    <property type="molecule type" value="Genomic_DNA"/>
</dbReference>
<keyword evidence="4" id="KW-0677">Repeat</keyword>
<keyword evidence="2" id="KW-0813">Transport</keyword>
<accession>A0A5J9UA56</accession>
<organism evidence="6 7">
    <name type="scientific">Eragrostis curvula</name>
    <name type="common">weeping love grass</name>
    <dbReference type="NCBI Taxonomy" id="38414"/>
    <lineage>
        <taxon>Eukaryota</taxon>
        <taxon>Viridiplantae</taxon>
        <taxon>Streptophyta</taxon>
        <taxon>Embryophyta</taxon>
        <taxon>Tracheophyta</taxon>
        <taxon>Spermatophyta</taxon>
        <taxon>Magnoliopsida</taxon>
        <taxon>Liliopsida</taxon>
        <taxon>Poales</taxon>
        <taxon>Poaceae</taxon>
        <taxon>PACMAD clade</taxon>
        <taxon>Chloridoideae</taxon>
        <taxon>Eragrostideae</taxon>
        <taxon>Eragrostidinae</taxon>
        <taxon>Eragrostis</taxon>
    </lineage>
</organism>
<reference evidence="6 7" key="1">
    <citation type="journal article" date="2019" name="Sci. Rep.">
        <title>A high-quality genome of Eragrostis curvula grass provides insights into Poaceae evolution and supports new strategies to enhance forage quality.</title>
        <authorList>
            <person name="Carballo J."/>
            <person name="Santos B.A.C.M."/>
            <person name="Zappacosta D."/>
            <person name="Garbus I."/>
            <person name="Selva J.P."/>
            <person name="Gallo C.A."/>
            <person name="Diaz A."/>
            <person name="Albertini E."/>
            <person name="Caccamo M."/>
            <person name="Echenique V."/>
        </authorList>
    </citation>
    <scope>NUCLEOTIDE SEQUENCE [LARGE SCALE GENOMIC DNA]</scope>
    <source>
        <strain evidence="7">cv. Victoria</strain>
        <tissue evidence="6">Leaf</tissue>
    </source>
</reference>
<evidence type="ECO:0000313" key="7">
    <source>
        <dbReference type="Proteomes" id="UP000324897"/>
    </source>
</evidence>
<proteinExistence type="predicted"/>
<dbReference type="Gramene" id="TVU20436">
    <property type="protein sequence ID" value="TVU20436"/>
    <property type="gene ID" value="EJB05_36644"/>
</dbReference>
<dbReference type="Proteomes" id="UP000324897">
    <property type="component" value="Chromosome 7"/>
</dbReference>
<dbReference type="GO" id="GO:0006606">
    <property type="term" value="P:protein import into nucleus"/>
    <property type="evidence" value="ECO:0007669"/>
    <property type="project" value="InterPro"/>
</dbReference>
<evidence type="ECO:0000256" key="3">
    <source>
        <dbReference type="ARBA" id="ARBA00022490"/>
    </source>
</evidence>
<dbReference type="SUPFAM" id="SSF48371">
    <property type="entry name" value="ARM repeat"/>
    <property type="match status" value="1"/>
</dbReference>
<dbReference type="AlphaFoldDB" id="A0A5J9UA56"/>
<evidence type="ECO:0000256" key="2">
    <source>
        <dbReference type="ARBA" id="ARBA00022448"/>
    </source>
</evidence>
<dbReference type="InterPro" id="IPR011989">
    <property type="entry name" value="ARM-like"/>
</dbReference>
<keyword evidence="3" id="KW-0963">Cytoplasm</keyword>
<dbReference type="InterPro" id="IPR016024">
    <property type="entry name" value="ARM-type_fold"/>
</dbReference>
<dbReference type="PANTHER" id="PTHR10527">
    <property type="entry name" value="IMPORTIN BETA"/>
    <property type="match status" value="1"/>
</dbReference>
<evidence type="ECO:0008006" key="8">
    <source>
        <dbReference type="Google" id="ProtNLM"/>
    </source>
</evidence>
<dbReference type="GO" id="GO:0005737">
    <property type="term" value="C:cytoplasm"/>
    <property type="evidence" value="ECO:0007669"/>
    <property type="project" value="UniProtKB-SubCell"/>
</dbReference>
<comment type="caution">
    <text evidence="6">The sequence shown here is derived from an EMBL/GenBank/DDBJ whole genome shotgun (WGS) entry which is preliminary data.</text>
</comment>
<dbReference type="OrthoDB" id="951172at2759"/>
<feature type="non-terminal residue" evidence="6">
    <location>
        <position position="1"/>
    </location>
</feature>
<evidence type="ECO:0000256" key="4">
    <source>
        <dbReference type="ARBA" id="ARBA00022737"/>
    </source>
</evidence>
<sequence length="279" mass="31303">MLPPSQQYIKVELLPCIGATDRAIRSTVGTVISVLFQIVRVAEWIKLFQALHKCLDSNDLDHMEGAMDAIYKDVPEELDVDVPGLSERPIKFFQSPHASLRKLALGLINQYIVVMPSELFNLAKDPSADVWKLPHLKNVTKLILLANKDSDDEVALEACEFWSAYCDVSMPPEDIVVEMVYADDDESLAYAEEDKSFPDRDQGDNDAVNVWNLRKCSAAGLDVLSNVFGDSILPTLMPSIEQNLTRTDDASWKERETAVLSLVPWQRGVLLVYTTTFVR</sequence>
<comment type="subcellular location">
    <subcellularLocation>
        <location evidence="1">Cytoplasm</location>
    </subcellularLocation>
</comment>